<accession>A0ABU3PW29</accession>
<keyword evidence="2" id="KW-1133">Transmembrane helix</keyword>
<proteinExistence type="predicted"/>
<dbReference type="Gene3D" id="3.30.70.2390">
    <property type="match status" value="1"/>
</dbReference>
<dbReference type="Proteomes" id="UP001268542">
    <property type="component" value="Unassembled WGS sequence"/>
</dbReference>
<comment type="caution">
    <text evidence="4">The sequence shown here is derived from an EMBL/GenBank/DDBJ whole genome shotgun (WGS) entry which is preliminary data.</text>
</comment>
<feature type="compositionally biased region" description="Gly residues" evidence="1">
    <location>
        <begin position="1"/>
        <end position="19"/>
    </location>
</feature>
<sequence>MSGTGGTGPRKPGKPGGQGKPLPARPGQGGEEATRPIRKPGASDRPRGEAGPAAGTGPRGTRPTRQSQTMPADRSAAKPGGASKPGAKPGAKPATPAAATSAAAAPPREGLSRRARSNITVAVLVAVLLFFFVWGWSRTTAPLPEANLGSQSTDICTVRDFTAGDALTPADVAVSVYNASGRSQLAQQTMTTLTQSGFVAGRAGNAPEGMQVDRVEIRARNTESAAVQLVRGTIGDPAVVVADPEVDGIAIYLGPSWNGPTGQAQQSVTVNADESVCGPPEAELP</sequence>
<feature type="compositionally biased region" description="Low complexity" evidence="1">
    <location>
        <begin position="77"/>
        <end position="107"/>
    </location>
</feature>
<evidence type="ECO:0000256" key="2">
    <source>
        <dbReference type="SAM" id="Phobius"/>
    </source>
</evidence>
<reference evidence="4 5" key="1">
    <citation type="submission" date="2023-08" db="EMBL/GenBank/DDBJ databases">
        <title>Nocardioides seae sp. nov., a bacterium isolated from a soil.</title>
        <authorList>
            <person name="Wang X."/>
        </authorList>
    </citation>
    <scope>NUCLEOTIDE SEQUENCE [LARGE SCALE GENOMIC DNA]</scope>
    <source>
        <strain evidence="4 5">YZH12</strain>
    </source>
</reference>
<feature type="domain" description="LytR/CpsA/Psr regulator C-terminal" evidence="3">
    <location>
        <begin position="171"/>
        <end position="257"/>
    </location>
</feature>
<feature type="compositionally biased region" description="Low complexity" evidence="1">
    <location>
        <begin position="49"/>
        <end position="65"/>
    </location>
</feature>
<keyword evidence="5" id="KW-1185">Reference proteome</keyword>
<name>A0ABU3PW29_9ACTN</name>
<dbReference type="Pfam" id="PF13399">
    <property type="entry name" value="LytR_C"/>
    <property type="match status" value="1"/>
</dbReference>
<evidence type="ECO:0000256" key="1">
    <source>
        <dbReference type="SAM" id="MobiDB-lite"/>
    </source>
</evidence>
<keyword evidence="2" id="KW-0812">Transmembrane</keyword>
<gene>
    <name evidence="4" type="ORF">RDV89_10210</name>
</gene>
<dbReference type="InterPro" id="IPR027381">
    <property type="entry name" value="LytR/CpsA/Psr_C"/>
</dbReference>
<evidence type="ECO:0000313" key="4">
    <source>
        <dbReference type="EMBL" id="MDT9593441.1"/>
    </source>
</evidence>
<evidence type="ECO:0000313" key="5">
    <source>
        <dbReference type="Proteomes" id="UP001268542"/>
    </source>
</evidence>
<dbReference type="EMBL" id="JAVYII010000004">
    <property type="protein sequence ID" value="MDT9593441.1"/>
    <property type="molecule type" value="Genomic_DNA"/>
</dbReference>
<evidence type="ECO:0000259" key="3">
    <source>
        <dbReference type="Pfam" id="PF13399"/>
    </source>
</evidence>
<keyword evidence="2" id="KW-0472">Membrane</keyword>
<dbReference type="RefSeq" id="WP_315732937.1">
    <property type="nucleotide sequence ID" value="NZ_JAVYII010000004.1"/>
</dbReference>
<protein>
    <submittedName>
        <fullName evidence="4">LytR C-terminal domain-containing protein</fullName>
    </submittedName>
</protein>
<organism evidence="4 5">
    <name type="scientific">Nocardioides imazamoxiresistens</name>
    <dbReference type="NCBI Taxonomy" id="3231893"/>
    <lineage>
        <taxon>Bacteria</taxon>
        <taxon>Bacillati</taxon>
        <taxon>Actinomycetota</taxon>
        <taxon>Actinomycetes</taxon>
        <taxon>Propionibacteriales</taxon>
        <taxon>Nocardioidaceae</taxon>
        <taxon>Nocardioides</taxon>
    </lineage>
</organism>
<feature type="region of interest" description="Disordered" evidence="1">
    <location>
        <begin position="1"/>
        <end position="111"/>
    </location>
</feature>
<feature type="transmembrane region" description="Helical" evidence="2">
    <location>
        <begin position="118"/>
        <end position="137"/>
    </location>
</feature>